<dbReference type="SUPFAM" id="SSF47095">
    <property type="entry name" value="HMG-box"/>
    <property type="match status" value="1"/>
</dbReference>
<keyword evidence="3" id="KW-1185">Reference proteome</keyword>
<feature type="DNA-binding region" description="HMG box" evidence="1">
    <location>
        <begin position="90"/>
        <end position="160"/>
    </location>
</feature>
<dbReference type="GO" id="GO:0005634">
    <property type="term" value="C:nucleus"/>
    <property type="evidence" value="ECO:0007669"/>
    <property type="project" value="UniProtKB-UniRule"/>
</dbReference>
<dbReference type="Gene3D" id="1.10.30.10">
    <property type="entry name" value="High mobility group box domain"/>
    <property type="match status" value="1"/>
</dbReference>
<accession>A0A1I8B1H6</accession>
<sequence length="180" mass="20998">MTSSYLNNFSSKISNNFQNFNKNNKTSIKQKLNNQIQNDFQQNLFYDDLDGIEPSLPMDWLKPKKQIKELKITKIPINKDFNNNSIKTNGVRPWSAYSLFFREVQKEVRSQHIGGNISFGELSKTIARKWEKMNKKEKLVYSEQLKERRRKILRAKANVHALKLIFGGGGNNNEISDNKD</sequence>
<keyword evidence="1" id="KW-0238">DNA-binding</keyword>
<reference evidence="4" key="1">
    <citation type="submission" date="2016-11" db="UniProtKB">
        <authorList>
            <consortium name="WormBaseParasite"/>
        </authorList>
    </citation>
    <scope>IDENTIFICATION</scope>
</reference>
<dbReference type="PROSITE" id="PS50118">
    <property type="entry name" value="HMG_BOX_2"/>
    <property type="match status" value="1"/>
</dbReference>
<dbReference type="InterPro" id="IPR036910">
    <property type="entry name" value="HMG_box_dom_sf"/>
</dbReference>
<keyword evidence="1" id="KW-0539">Nucleus</keyword>
<dbReference type="SMART" id="SM00398">
    <property type="entry name" value="HMG"/>
    <property type="match status" value="1"/>
</dbReference>
<dbReference type="Pfam" id="PF00505">
    <property type="entry name" value="HMG_box"/>
    <property type="match status" value="1"/>
</dbReference>
<feature type="domain" description="HMG box" evidence="2">
    <location>
        <begin position="90"/>
        <end position="160"/>
    </location>
</feature>
<dbReference type="InterPro" id="IPR009071">
    <property type="entry name" value="HMG_box_dom"/>
</dbReference>
<organism evidence="3 4">
    <name type="scientific">Meloidogyne hapla</name>
    <name type="common">Root-knot nematode worm</name>
    <dbReference type="NCBI Taxonomy" id="6305"/>
    <lineage>
        <taxon>Eukaryota</taxon>
        <taxon>Metazoa</taxon>
        <taxon>Ecdysozoa</taxon>
        <taxon>Nematoda</taxon>
        <taxon>Chromadorea</taxon>
        <taxon>Rhabditida</taxon>
        <taxon>Tylenchina</taxon>
        <taxon>Tylenchomorpha</taxon>
        <taxon>Tylenchoidea</taxon>
        <taxon>Meloidogynidae</taxon>
        <taxon>Meloidogyninae</taxon>
        <taxon>Meloidogyne</taxon>
    </lineage>
</organism>
<proteinExistence type="predicted"/>
<protein>
    <submittedName>
        <fullName evidence="4">HMG box domain-containing protein</fullName>
    </submittedName>
</protein>
<evidence type="ECO:0000313" key="3">
    <source>
        <dbReference type="Proteomes" id="UP000095281"/>
    </source>
</evidence>
<dbReference type="AlphaFoldDB" id="A0A1I8B1H6"/>
<evidence type="ECO:0000259" key="2">
    <source>
        <dbReference type="PROSITE" id="PS50118"/>
    </source>
</evidence>
<dbReference type="WBParaSite" id="MhA1_Contig1224.frz3.gene1">
    <property type="protein sequence ID" value="MhA1_Contig1224.frz3.gene1"/>
    <property type="gene ID" value="MhA1_Contig1224.frz3.gene1"/>
</dbReference>
<dbReference type="CDD" id="cd00084">
    <property type="entry name" value="HMG-box_SF"/>
    <property type="match status" value="1"/>
</dbReference>
<dbReference type="Proteomes" id="UP000095281">
    <property type="component" value="Unplaced"/>
</dbReference>
<evidence type="ECO:0000313" key="4">
    <source>
        <dbReference type="WBParaSite" id="MhA1_Contig1224.frz3.gene1"/>
    </source>
</evidence>
<name>A0A1I8B1H6_MELHA</name>
<dbReference type="GO" id="GO:0003677">
    <property type="term" value="F:DNA binding"/>
    <property type="evidence" value="ECO:0007669"/>
    <property type="project" value="UniProtKB-UniRule"/>
</dbReference>
<evidence type="ECO:0000256" key="1">
    <source>
        <dbReference type="PROSITE-ProRule" id="PRU00267"/>
    </source>
</evidence>